<organism evidence="6 7">
    <name type="scientific">Rhodanobacter lycopersici</name>
    <dbReference type="NCBI Taxonomy" id="3162487"/>
    <lineage>
        <taxon>Bacteria</taxon>
        <taxon>Pseudomonadati</taxon>
        <taxon>Pseudomonadota</taxon>
        <taxon>Gammaproteobacteria</taxon>
        <taxon>Lysobacterales</taxon>
        <taxon>Rhodanobacteraceae</taxon>
        <taxon>Rhodanobacter</taxon>
    </lineage>
</organism>
<dbReference type="EMBL" id="JBFOHK010000005">
    <property type="protein sequence ID" value="MEW9573556.1"/>
    <property type="molecule type" value="Genomic_DNA"/>
</dbReference>
<dbReference type="InterPro" id="IPR050950">
    <property type="entry name" value="HTH-type_LysR_regulators"/>
</dbReference>
<keyword evidence="2" id="KW-0805">Transcription regulation</keyword>
<evidence type="ECO:0000259" key="5">
    <source>
        <dbReference type="PROSITE" id="PS50931"/>
    </source>
</evidence>
<dbReference type="InterPro" id="IPR036390">
    <property type="entry name" value="WH_DNA-bd_sf"/>
</dbReference>
<evidence type="ECO:0000313" key="7">
    <source>
        <dbReference type="Proteomes" id="UP001556220"/>
    </source>
</evidence>
<evidence type="ECO:0000256" key="4">
    <source>
        <dbReference type="ARBA" id="ARBA00023163"/>
    </source>
</evidence>
<dbReference type="InterPro" id="IPR005119">
    <property type="entry name" value="LysR_subst-bd"/>
</dbReference>
<keyword evidence="7" id="KW-1185">Reference proteome</keyword>
<keyword evidence="4" id="KW-0804">Transcription</keyword>
<dbReference type="SUPFAM" id="SSF53850">
    <property type="entry name" value="Periplasmic binding protein-like II"/>
    <property type="match status" value="1"/>
</dbReference>
<evidence type="ECO:0000256" key="2">
    <source>
        <dbReference type="ARBA" id="ARBA00023015"/>
    </source>
</evidence>
<dbReference type="Proteomes" id="UP001556220">
    <property type="component" value="Unassembled WGS sequence"/>
</dbReference>
<proteinExistence type="inferred from homology"/>
<dbReference type="SUPFAM" id="SSF46785">
    <property type="entry name" value="Winged helix' DNA-binding domain"/>
    <property type="match status" value="1"/>
</dbReference>
<evidence type="ECO:0000256" key="1">
    <source>
        <dbReference type="ARBA" id="ARBA00009437"/>
    </source>
</evidence>
<sequence length="301" mass="33859">MNISLRQLRAFLAVARSRHFRRAAGQLHLTQPAVSRHIAELEAALGVRLFDRNTREVVPTEAGRYLQHAAERVLDELEGVLAHVHSEGERRRGTVRVAAGPTPSAELMPRCIAECARDWPELTLLLIDRSQTQVLESVRNGEVDFGVAIDPPESGEFERETIMHDPFVLACRHDHPLARLERVPWKRLQGEPLVLLDYSSGSRRLIDQVFEKHRIDVRVTQQTGHTHTAFRMVEAGLGSSVTPGLSLPESAQLVTRPLTPVVKRAITLVRRRNRSLSPLAELVWNRLREMAAAPRGTRARS</sequence>
<keyword evidence="3" id="KW-0238">DNA-binding</keyword>
<dbReference type="PANTHER" id="PTHR30419:SF14">
    <property type="entry name" value="LYSR FAMILY TRANSCRIPTIONAL REGULATOR"/>
    <property type="match status" value="1"/>
</dbReference>
<dbReference type="CDD" id="cd08440">
    <property type="entry name" value="PBP2_LTTR_like_4"/>
    <property type="match status" value="1"/>
</dbReference>
<protein>
    <submittedName>
        <fullName evidence="6">LysR substrate-binding domain-containing protein</fullName>
    </submittedName>
</protein>
<dbReference type="Gene3D" id="3.40.190.290">
    <property type="match status" value="1"/>
</dbReference>
<name>A0ABV3QI85_9GAMM</name>
<reference evidence="6 7" key="1">
    <citation type="submission" date="2024-06" db="EMBL/GenBank/DDBJ databases">
        <authorList>
            <person name="Woo H."/>
        </authorList>
    </citation>
    <scope>NUCLEOTIDE SEQUENCE [LARGE SCALE GENOMIC DNA]</scope>
    <source>
        <strain evidence="6 7">Si-c</strain>
    </source>
</reference>
<dbReference type="Gene3D" id="1.10.10.10">
    <property type="entry name" value="Winged helix-like DNA-binding domain superfamily/Winged helix DNA-binding domain"/>
    <property type="match status" value="1"/>
</dbReference>
<dbReference type="Pfam" id="PF03466">
    <property type="entry name" value="LysR_substrate"/>
    <property type="match status" value="1"/>
</dbReference>
<dbReference type="PANTHER" id="PTHR30419">
    <property type="entry name" value="HTH-TYPE TRANSCRIPTIONAL REGULATOR YBHD"/>
    <property type="match status" value="1"/>
</dbReference>
<dbReference type="Pfam" id="PF00126">
    <property type="entry name" value="HTH_1"/>
    <property type="match status" value="1"/>
</dbReference>
<evidence type="ECO:0000313" key="6">
    <source>
        <dbReference type="EMBL" id="MEW9573556.1"/>
    </source>
</evidence>
<comment type="caution">
    <text evidence="6">The sequence shown here is derived from an EMBL/GenBank/DDBJ whole genome shotgun (WGS) entry which is preliminary data.</text>
</comment>
<accession>A0ABV3QI85</accession>
<dbReference type="InterPro" id="IPR000847">
    <property type="entry name" value="LysR_HTH_N"/>
</dbReference>
<comment type="similarity">
    <text evidence="1">Belongs to the LysR transcriptional regulatory family.</text>
</comment>
<dbReference type="PRINTS" id="PR00039">
    <property type="entry name" value="HTHLYSR"/>
</dbReference>
<feature type="domain" description="HTH lysR-type" evidence="5">
    <location>
        <begin position="3"/>
        <end position="60"/>
    </location>
</feature>
<dbReference type="PROSITE" id="PS50931">
    <property type="entry name" value="HTH_LYSR"/>
    <property type="match status" value="1"/>
</dbReference>
<gene>
    <name evidence="6" type="ORF">ABQJ54_17520</name>
</gene>
<evidence type="ECO:0000256" key="3">
    <source>
        <dbReference type="ARBA" id="ARBA00023125"/>
    </source>
</evidence>
<dbReference type="RefSeq" id="WP_367855607.1">
    <property type="nucleotide sequence ID" value="NZ_JBFOHK010000005.1"/>
</dbReference>
<dbReference type="InterPro" id="IPR036388">
    <property type="entry name" value="WH-like_DNA-bd_sf"/>
</dbReference>